<evidence type="ECO:0000259" key="8">
    <source>
        <dbReference type="Pfam" id="PF16901"/>
    </source>
</evidence>
<dbReference type="InterPro" id="IPR006076">
    <property type="entry name" value="FAD-dep_OxRdtase"/>
</dbReference>
<keyword evidence="5" id="KW-0274">FAD</keyword>
<feature type="domain" description="FAD dependent oxidoreductase" evidence="7">
    <location>
        <begin position="23"/>
        <end position="378"/>
    </location>
</feature>
<dbReference type="InterPro" id="IPR000447">
    <property type="entry name" value="G3P_DH_FAD-dep"/>
</dbReference>
<dbReference type="Gene3D" id="3.30.9.10">
    <property type="entry name" value="D-Amino Acid Oxidase, subunit A, domain 2"/>
    <property type="match status" value="1"/>
</dbReference>
<evidence type="ECO:0000313" key="10">
    <source>
        <dbReference type="Proteomes" id="UP000315724"/>
    </source>
</evidence>
<evidence type="ECO:0000256" key="2">
    <source>
        <dbReference type="ARBA" id="ARBA00007330"/>
    </source>
</evidence>
<dbReference type="InterPro" id="IPR036188">
    <property type="entry name" value="FAD/NAD-bd_sf"/>
</dbReference>
<keyword evidence="10" id="KW-1185">Reference proteome</keyword>
<dbReference type="Pfam" id="PF16901">
    <property type="entry name" value="DAO_C"/>
    <property type="match status" value="1"/>
</dbReference>
<comment type="similarity">
    <text evidence="2">Belongs to the FAD-dependent glycerol-3-phosphate dehydrogenase family.</text>
</comment>
<keyword evidence="4" id="KW-0319">Glycerol metabolism</keyword>
<keyword evidence="6 9" id="KW-0560">Oxidoreductase</keyword>
<dbReference type="EC" id="1.1.5.3" evidence="9"/>
<dbReference type="GO" id="GO:0046168">
    <property type="term" value="P:glycerol-3-phosphate catabolic process"/>
    <property type="evidence" value="ECO:0007669"/>
    <property type="project" value="TreeGrafter"/>
</dbReference>
<evidence type="ECO:0000259" key="7">
    <source>
        <dbReference type="Pfam" id="PF01266"/>
    </source>
</evidence>
<name>A0A517QLG8_9PLAN</name>
<dbReference type="Proteomes" id="UP000315724">
    <property type="component" value="Chromosome"/>
</dbReference>
<dbReference type="EMBL" id="CP036267">
    <property type="protein sequence ID" value="QDT32473.1"/>
    <property type="molecule type" value="Genomic_DNA"/>
</dbReference>
<reference evidence="9 10" key="1">
    <citation type="submission" date="2019-02" db="EMBL/GenBank/DDBJ databases">
        <title>Deep-cultivation of Planctomycetes and their phenomic and genomic characterization uncovers novel biology.</title>
        <authorList>
            <person name="Wiegand S."/>
            <person name="Jogler M."/>
            <person name="Boedeker C."/>
            <person name="Pinto D."/>
            <person name="Vollmers J."/>
            <person name="Rivas-Marin E."/>
            <person name="Kohn T."/>
            <person name="Peeters S.H."/>
            <person name="Heuer A."/>
            <person name="Rast P."/>
            <person name="Oberbeckmann S."/>
            <person name="Bunk B."/>
            <person name="Jeske O."/>
            <person name="Meyerdierks A."/>
            <person name="Storesund J.E."/>
            <person name="Kallscheuer N."/>
            <person name="Luecker S."/>
            <person name="Lage O.M."/>
            <person name="Pohl T."/>
            <person name="Merkel B.J."/>
            <person name="Hornburger P."/>
            <person name="Mueller R.-W."/>
            <person name="Bruemmer F."/>
            <person name="Labrenz M."/>
            <person name="Spormann A.M."/>
            <person name="Op den Camp H."/>
            <person name="Overmann J."/>
            <person name="Amann R."/>
            <person name="Jetten M.S.M."/>
            <person name="Mascher T."/>
            <person name="Medema M.H."/>
            <person name="Devos D.P."/>
            <person name="Kaster A.-K."/>
            <person name="Ovreas L."/>
            <person name="Rohde M."/>
            <person name="Galperin M.Y."/>
            <person name="Jogler C."/>
        </authorList>
    </citation>
    <scope>NUCLEOTIDE SEQUENCE [LARGE SCALE GENOMIC DNA]</scope>
    <source>
        <strain evidence="9 10">Mal48</strain>
    </source>
</reference>
<dbReference type="PANTHER" id="PTHR11985">
    <property type="entry name" value="GLYCEROL-3-PHOSPHATE DEHYDROGENASE"/>
    <property type="match status" value="1"/>
</dbReference>
<dbReference type="SUPFAM" id="SSF51905">
    <property type="entry name" value="FAD/NAD(P)-binding domain"/>
    <property type="match status" value="1"/>
</dbReference>
<dbReference type="AlphaFoldDB" id="A0A517QLG8"/>
<organism evidence="9 10">
    <name type="scientific">Thalassoglobus polymorphus</name>
    <dbReference type="NCBI Taxonomy" id="2527994"/>
    <lineage>
        <taxon>Bacteria</taxon>
        <taxon>Pseudomonadati</taxon>
        <taxon>Planctomycetota</taxon>
        <taxon>Planctomycetia</taxon>
        <taxon>Planctomycetales</taxon>
        <taxon>Planctomycetaceae</taxon>
        <taxon>Thalassoglobus</taxon>
    </lineage>
</organism>
<evidence type="ECO:0000256" key="6">
    <source>
        <dbReference type="ARBA" id="ARBA00023002"/>
    </source>
</evidence>
<dbReference type="Gene3D" id="3.50.50.60">
    <property type="entry name" value="FAD/NAD(P)-binding domain"/>
    <property type="match status" value="1"/>
</dbReference>
<dbReference type="GO" id="GO:0006071">
    <property type="term" value="P:glycerol metabolic process"/>
    <property type="evidence" value="ECO:0007669"/>
    <property type="project" value="UniProtKB-KW"/>
</dbReference>
<dbReference type="PANTHER" id="PTHR11985:SF35">
    <property type="entry name" value="ANAEROBIC GLYCEROL-3-PHOSPHATE DEHYDROGENASE SUBUNIT A"/>
    <property type="match status" value="1"/>
</dbReference>
<accession>A0A517QLG8</accession>
<dbReference type="PRINTS" id="PR01001">
    <property type="entry name" value="FADG3PDH"/>
</dbReference>
<proteinExistence type="inferred from homology"/>
<dbReference type="KEGG" id="tpol:Mal48_17190"/>
<dbReference type="InterPro" id="IPR031656">
    <property type="entry name" value="DAO_C"/>
</dbReference>
<dbReference type="Pfam" id="PF01266">
    <property type="entry name" value="DAO"/>
    <property type="match status" value="1"/>
</dbReference>
<comment type="cofactor">
    <cofactor evidence="1">
        <name>FAD</name>
        <dbReference type="ChEBI" id="CHEBI:57692"/>
    </cofactor>
</comment>
<dbReference type="GO" id="GO:0004368">
    <property type="term" value="F:glycerol-3-phosphate dehydrogenase (quinone) activity"/>
    <property type="evidence" value="ECO:0007669"/>
    <property type="project" value="UniProtKB-EC"/>
</dbReference>
<evidence type="ECO:0000256" key="4">
    <source>
        <dbReference type="ARBA" id="ARBA00022798"/>
    </source>
</evidence>
<evidence type="ECO:0000313" key="9">
    <source>
        <dbReference type="EMBL" id="QDT32473.1"/>
    </source>
</evidence>
<dbReference type="Gene3D" id="1.10.8.870">
    <property type="entry name" value="Alpha-glycerophosphate oxidase, cap domain"/>
    <property type="match status" value="1"/>
</dbReference>
<evidence type="ECO:0000256" key="5">
    <source>
        <dbReference type="ARBA" id="ARBA00022827"/>
    </source>
</evidence>
<evidence type="ECO:0000256" key="1">
    <source>
        <dbReference type="ARBA" id="ARBA00001974"/>
    </source>
</evidence>
<protein>
    <submittedName>
        <fullName evidence="9">Aerobic glycerol-3-phosphate dehydrogenase</fullName>
        <ecNumber evidence="9">1.1.5.3</ecNumber>
    </submittedName>
</protein>
<sequence>MPVEQMSREKSLEALRKREEPWDLLVIGGGATGIGIALDAASRNLDVLLFEQSDFGKGTSSRSTKLIHGGVRYLQQGNLTLVSDALQERSRLIRNAPHLVRDRSFLVPCHSFWERIFYGTGMKLYDFLAVRDSFGSSGWLSKSEVAEVAPALQHKKLKGAVRYHDGQFDDARLLLSMARSAFDHGACLLNYVQVNQFLKDGSGKVIGVEASDQLAEESFAPHARSVINATGPFSDTVRKLDEQNAEKMIAPSQGVHLVVPISFFPGEAAMIVPKTPDGRVIFIIPWHDHAIIGTTDTEIPEAVLEPTAQEDEIQFLLDTSADYLAKPLSRSDVLSIYTGIRPLVKNSNAGRTASLSRDHHIQTSSSGVVTIAGGKWTTVRKMAEDCVDVAVKQANLPAKECVTKNLKLHGHQENLNVDDPRSAYGSDLVALEQLEAEHPSWAEPFSKSLSLRPSEVVWAARNEMAQTLDDVLTRRSRCLFLDARATLAIAPDVARRLAQELNKDESWVTDQVEKFEIIAQHFLP</sequence>
<evidence type="ECO:0000256" key="3">
    <source>
        <dbReference type="ARBA" id="ARBA00022630"/>
    </source>
</evidence>
<keyword evidence="3" id="KW-0285">Flavoprotein</keyword>
<gene>
    <name evidence="9" type="primary">glpD</name>
    <name evidence="9" type="ORF">Mal48_17190</name>
</gene>
<dbReference type="InterPro" id="IPR038299">
    <property type="entry name" value="DAO_C_sf"/>
</dbReference>
<feature type="domain" description="Alpha-glycerophosphate oxidase C-terminal" evidence="8">
    <location>
        <begin position="419"/>
        <end position="505"/>
    </location>
</feature>